<dbReference type="AlphaFoldDB" id="A0A2S4KTF1"/>
<dbReference type="EMBL" id="PKSG01000685">
    <property type="protein sequence ID" value="POR33449.1"/>
    <property type="molecule type" value="Genomic_DNA"/>
</dbReference>
<name>A0A2S4KTF1_9HYPO</name>
<sequence>MLTSPDRGTSRSAQAAATHTGREGAIHQAAHIWVPVGAHAAVRALWDLNRQLSGANDDPDDAWRAAAQRAA</sequence>
<proteinExistence type="predicted"/>
<reference evidence="2 3" key="1">
    <citation type="submission" date="2018-01" db="EMBL/GenBank/DDBJ databases">
        <title>Harnessing the power of phylogenomics to disentangle the directionality and signatures of interkingdom host jumping in the parasitic fungal genus Tolypocladium.</title>
        <authorList>
            <person name="Quandt C.A."/>
            <person name="Patterson W."/>
            <person name="Spatafora J.W."/>
        </authorList>
    </citation>
    <scope>NUCLEOTIDE SEQUENCE [LARGE SCALE GENOMIC DNA]</scope>
    <source>
        <strain evidence="2 3">NRBC 100945</strain>
    </source>
</reference>
<comment type="caution">
    <text evidence="2">The sequence shown here is derived from an EMBL/GenBank/DDBJ whole genome shotgun (WGS) entry which is preliminary data.</text>
</comment>
<organism evidence="2 3">
    <name type="scientific">Tolypocladium paradoxum</name>
    <dbReference type="NCBI Taxonomy" id="94208"/>
    <lineage>
        <taxon>Eukaryota</taxon>
        <taxon>Fungi</taxon>
        <taxon>Dikarya</taxon>
        <taxon>Ascomycota</taxon>
        <taxon>Pezizomycotina</taxon>
        <taxon>Sordariomycetes</taxon>
        <taxon>Hypocreomycetidae</taxon>
        <taxon>Hypocreales</taxon>
        <taxon>Ophiocordycipitaceae</taxon>
        <taxon>Tolypocladium</taxon>
    </lineage>
</organism>
<feature type="compositionally biased region" description="Polar residues" evidence="1">
    <location>
        <begin position="1"/>
        <end position="17"/>
    </location>
</feature>
<evidence type="ECO:0000256" key="1">
    <source>
        <dbReference type="SAM" id="MobiDB-lite"/>
    </source>
</evidence>
<feature type="region of interest" description="Disordered" evidence="1">
    <location>
        <begin position="1"/>
        <end position="24"/>
    </location>
</feature>
<dbReference type="OrthoDB" id="4850586at2759"/>
<accession>A0A2S4KTF1</accession>
<dbReference type="Proteomes" id="UP000237481">
    <property type="component" value="Unassembled WGS sequence"/>
</dbReference>
<protein>
    <submittedName>
        <fullName evidence="2">Uncharacterized protein</fullName>
    </submittedName>
</protein>
<evidence type="ECO:0000313" key="2">
    <source>
        <dbReference type="EMBL" id="POR33449.1"/>
    </source>
</evidence>
<evidence type="ECO:0000313" key="3">
    <source>
        <dbReference type="Proteomes" id="UP000237481"/>
    </source>
</evidence>
<gene>
    <name evidence="2" type="ORF">TPAR_06370</name>
</gene>
<keyword evidence="3" id="KW-1185">Reference proteome</keyword>